<keyword evidence="2" id="KW-1185">Reference proteome</keyword>
<name>A0A1H6VHB4_9ACTN</name>
<dbReference type="EMBL" id="FNYV01000002">
    <property type="protein sequence ID" value="SEJ03991.1"/>
    <property type="molecule type" value="Genomic_DNA"/>
</dbReference>
<dbReference type="STRING" id="1144548.SAMN05443287_102693"/>
<dbReference type="AlphaFoldDB" id="A0A1H6VHB4"/>
<dbReference type="OrthoDB" id="597632at2"/>
<proteinExistence type="predicted"/>
<accession>A0A1H6VHB4</accession>
<evidence type="ECO:0000313" key="1">
    <source>
        <dbReference type="EMBL" id="SEJ03991.1"/>
    </source>
</evidence>
<dbReference type="PROSITE" id="PS51257">
    <property type="entry name" value="PROKAR_LIPOPROTEIN"/>
    <property type="match status" value="1"/>
</dbReference>
<dbReference type="Proteomes" id="UP000198707">
    <property type="component" value="Unassembled WGS sequence"/>
</dbReference>
<protein>
    <submittedName>
        <fullName evidence="1">Predicted lipoprotein with conserved Yx(FWY)xxD motif</fullName>
    </submittedName>
</protein>
<sequence>MRIVAAAGRRVSVAVATTLLLTGCDRLPDAAPTPPAGSTLSAHPSGLFASTSRTLGAVVIDGQGYVLYRSDRDSRSPSRSRCTGSCLQRWLPAPAASDLRVVGINRQLVGTLARPDGQVQLTLDGWPLYGYVGDRAPGDATGQEVDGVWRVVRPDGTAANGRPGPGE</sequence>
<dbReference type="PANTHER" id="PTHR39335:SF1">
    <property type="entry name" value="BLL4220 PROTEIN"/>
    <property type="match status" value="1"/>
</dbReference>
<organism evidence="1 2">
    <name type="scientific">Micromonospora phaseoli</name>
    <dbReference type="NCBI Taxonomy" id="1144548"/>
    <lineage>
        <taxon>Bacteria</taxon>
        <taxon>Bacillati</taxon>
        <taxon>Actinomycetota</taxon>
        <taxon>Actinomycetes</taxon>
        <taxon>Micromonosporales</taxon>
        <taxon>Micromonosporaceae</taxon>
        <taxon>Micromonospora</taxon>
    </lineage>
</organism>
<evidence type="ECO:0000313" key="2">
    <source>
        <dbReference type="Proteomes" id="UP000198707"/>
    </source>
</evidence>
<gene>
    <name evidence="1" type="ORF">SAMN05443287_102693</name>
</gene>
<keyword evidence="1" id="KW-0449">Lipoprotein</keyword>
<dbReference type="RefSeq" id="WP_092377313.1">
    <property type="nucleotide sequence ID" value="NZ_BOPI01000036.1"/>
</dbReference>
<dbReference type="GO" id="GO:0043448">
    <property type="term" value="P:alkane catabolic process"/>
    <property type="evidence" value="ECO:0007669"/>
    <property type="project" value="TreeGrafter"/>
</dbReference>
<dbReference type="InterPro" id="IPR005297">
    <property type="entry name" value="Lipoprotein_repeat"/>
</dbReference>
<dbReference type="Pfam" id="PF03640">
    <property type="entry name" value="Lipoprotein_15"/>
    <property type="match status" value="2"/>
</dbReference>
<dbReference type="PANTHER" id="PTHR39335">
    <property type="entry name" value="BLL4220 PROTEIN"/>
    <property type="match status" value="1"/>
</dbReference>
<reference evidence="2" key="1">
    <citation type="submission" date="2016-10" db="EMBL/GenBank/DDBJ databases">
        <authorList>
            <person name="Varghese N."/>
            <person name="Submissions S."/>
        </authorList>
    </citation>
    <scope>NUCLEOTIDE SEQUENCE [LARGE SCALE GENOMIC DNA]</scope>
    <source>
        <strain evidence="2">CGMCC 4.7038</strain>
    </source>
</reference>